<feature type="compositionally biased region" description="Polar residues" evidence="1">
    <location>
        <begin position="903"/>
        <end position="914"/>
    </location>
</feature>
<feature type="compositionally biased region" description="Basic and acidic residues" evidence="1">
    <location>
        <begin position="1157"/>
        <end position="1167"/>
    </location>
</feature>
<evidence type="ECO:0000313" key="2">
    <source>
        <dbReference type="EMBL" id="ONM16562.1"/>
    </source>
</evidence>
<feature type="compositionally biased region" description="Polar residues" evidence="1">
    <location>
        <begin position="760"/>
        <end position="771"/>
    </location>
</feature>
<organism evidence="2">
    <name type="scientific">Zea mays</name>
    <name type="common">Maize</name>
    <dbReference type="NCBI Taxonomy" id="4577"/>
    <lineage>
        <taxon>Eukaryota</taxon>
        <taxon>Viridiplantae</taxon>
        <taxon>Streptophyta</taxon>
        <taxon>Embryophyta</taxon>
        <taxon>Tracheophyta</taxon>
        <taxon>Spermatophyta</taxon>
        <taxon>Magnoliopsida</taxon>
        <taxon>Liliopsida</taxon>
        <taxon>Poales</taxon>
        <taxon>Poaceae</taxon>
        <taxon>PACMAD clade</taxon>
        <taxon>Panicoideae</taxon>
        <taxon>Andropogonodae</taxon>
        <taxon>Andropogoneae</taxon>
        <taxon>Tripsacinae</taxon>
        <taxon>Zea</taxon>
    </lineage>
</organism>
<feature type="compositionally biased region" description="Polar residues" evidence="1">
    <location>
        <begin position="720"/>
        <end position="737"/>
    </location>
</feature>
<feature type="region of interest" description="Disordered" evidence="1">
    <location>
        <begin position="1001"/>
        <end position="1032"/>
    </location>
</feature>
<feature type="region of interest" description="Disordered" evidence="1">
    <location>
        <begin position="880"/>
        <end position="941"/>
    </location>
</feature>
<feature type="compositionally biased region" description="Polar residues" evidence="1">
    <location>
        <begin position="388"/>
        <end position="400"/>
    </location>
</feature>
<feature type="compositionally biased region" description="Basic residues" evidence="1">
    <location>
        <begin position="378"/>
        <end position="387"/>
    </location>
</feature>
<feature type="region of interest" description="Disordered" evidence="1">
    <location>
        <begin position="1224"/>
        <end position="1251"/>
    </location>
</feature>
<name>A0A1D6E813_MAIZE</name>
<dbReference type="IntAct" id="A0A1D6E813">
    <property type="interactions" value="1"/>
</dbReference>
<proteinExistence type="predicted"/>
<feature type="region of interest" description="Disordered" evidence="1">
    <location>
        <begin position="1148"/>
        <end position="1185"/>
    </location>
</feature>
<feature type="compositionally biased region" description="Polar residues" evidence="1">
    <location>
        <begin position="502"/>
        <end position="516"/>
    </location>
</feature>
<gene>
    <name evidence="2" type="ORF">ZEAMMB73_Zm00001d003261</name>
</gene>
<feature type="region of interest" description="Disordered" evidence="1">
    <location>
        <begin position="1290"/>
        <end position="1309"/>
    </location>
</feature>
<feature type="compositionally biased region" description="Basic and acidic residues" evidence="1">
    <location>
        <begin position="1292"/>
        <end position="1309"/>
    </location>
</feature>
<dbReference type="EMBL" id="CM007648">
    <property type="protein sequence ID" value="ONM16562.1"/>
    <property type="molecule type" value="Genomic_DNA"/>
</dbReference>
<sequence>MRPSRSRPLGGPPRLPRPCLRLIGIGVRLLAMAAAPSPRPRMAHRKGGAAPISLFLDTDLGTHLALLVAPDTGIRGLKSQVAAEHAAAFPDIGPVITKSFQVRRKGVLYRLSDSMTVMSSFTKIEGGCFLHVNMAEATEATYCCQDAPAIDDKRLSDVSLGIHVKNHIKELPVMASDVACDLLPRDLEGGNDDTTLNNVQAHDALPNCTLVPSSSQLNTEILKNKAVGMDSDAEAGIDQVIDKAKSYSGQIKHANQAEGTYISSTSMACVDKSSNESNMSHAVAELHASRDHGVGDDVSDKKQVRVEQQLLEEIQSKDTLSQVKEHKKSRTGFFDASCTSLLKTGTTLVESLNTSNHQEVHETFNVESIQLENPSTVGKKKKRKRRQLSPSKSASAQETIEPSATAVDLLKPTGEGLPNNSLGIQIHNILAMDNLSQEKEHKKSRTSSPDTSSRHLLETDPASLREPLNTSNHQVHDTLHQESIQLENPSAAGKKKKRKRQLSPSKSVSTQITTEPSPGAAPADLSRSTGDEAYNVELNGKDETIVEESGCRLSSSELNDANQGGKSVQFVSDALASIDLICKQEKFGHSLKGCKDPSIANAIYSTSENVAIEGKTTKESCVPLDRGDKHEEKKQHNEGCHNEAVPEISHMEKGGRSTDVSNKRHTNQITSQVKKGKKSKVGSVGMPTVDATGEKDHMYSENAAKQDTVSTKKEIAHEPSVQQMSNIVYQGDSNVVENPSGDGKKKKKRRRHSESLKGMNPSQDLTSSSGFVTNKNSIQCTDAAPIDAKQTTQGIIEGETVNEHMKLSRSLDVAATNIVDGVLADLRPKDSLSKDLDEDLLPGQTHLGSNQNGLEVPESIAVKVGSVTAALPPKCPAAVHFASPVSSPRQKKSKGKKSKVLSTMTDSSHQSSGVSEEDANRELTESDSLRFADKTSDPEDIVTGNVVAQADDKRKTTKRQRKKGSVKQVCDTLALKETNDAEENLVQGGYVVDTPLSTVGEVEQKGKSSQIPTPKIRKTNCSTHGLDSHTTKDNQGVYVTDIIETHDNENAAGTPTLHEVQKYAMVLKSANTNSQKQRKTSSNSELQSQDCALEHGFTADLVNGRTEREVSTTSSASAVKPDYHTVFHRANDGINFLDHFSCSNMNDDPSIAAESKQNNEDEPLREMKNKKKKWKQGTSSIEPNDILESFPSEKASLTGHFGTSKAIVSSVAKESMNIENENVNDGKEKKRKGKANMEVPTAEKDNSNCDNQGIDISTQESLISFVQNERTGQDNGKESNSKVTQNASIMQHGREDPTWNHTPEKNLHQSVDDDQNKLLTEKDHAHISKEVGKFTSQPKPHAKIRKPDEFTIKGKVAPNPKPVSNLMKDFSTSPGASSDSTEGMPQSANRYKVSVQKVPSKMYQETSGNSKKASRKIVSGAISNDSIREGCGDELDTTTVMEGSSDSSSTSADSGGNLNESVTWNRITLIDYKVHQFKLTLGKNVGISSTAYDESEASDDDGAISLSQKSLKGGLHISSILRGSRSYKKARKKLEELLDDDDTIVPDSQPTDGLRG</sequence>
<feature type="compositionally biased region" description="Basic and acidic residues" evidence="1">
    <location>
        <begin position="918"/>
        <end position="937"/>
    </location>
</feature>
<protein>
    <submittedName>
        <fullName evidence="2">Uncharacterized protein</fullName>
    </submittedName>
</protein>
<evidence type="ECO:0000256" key="1">
    <source>
        <dbReference type="SAM" id="MobiDB-lite"/>
    </source>
</evidence>
<feature type="region of interest" description="Disordered" evidence="1">
    <location>
        <begin position="653"/>
        <end position="771"/>
    </location>
</feature>
<feature type="region of interest" description="Disordered" evidence="1">
    <location>
        <begin position="372"/>
        <end position="400"/>
    </location>
</feature>
<feature type="region of interest" description="Disordered" evidence="1">
    <location>
        <begin position="482"/>
        <end position="527"/>
    </location>
</feature>
<dbReference type="ExpressionAtlas" id="A0A1D6E813">
    <property type="expression patterns" value="baseline and differential"/>
</dbReference>
<feature type="compositionally biased region" description="Polar residues" evidence="1">
    <location>
        <begin position="1370"/>
        <end position="1389"/>
    </location>
</feature>
<feature type="region of interest" description="Disordered" evidence="1">
    <location>
        <begin position="437"/>
        <end position="469"/>
    </location>
</feature>
<feature type="region of interest" description="Disordered" evidence="1">
    <location>
        <begin position="1071"/>
        <end position="1090"/>
    </location>
</feature>
<feature type="compositionally biased region" description="Basic residues" evidence="1">
    <location>
        <begin position="889"/>
        <end position="899"/>
    </location>
</feature>
<feature type="region of interest" description="Disordered" evidence="1">
    <location>
        <begin position="1327"/>
        <end position="1459"/>
    </location>
</feature>
<feature type="compositionally biased region" description="Low complexity" evidence="1">
    <location>
        <begin position="1443"/>
        <end position="1456"/>
    </location>
</feature>
<dbReference type="InParanoid" id="A0A1D6E813"/>
<reference evidence="2" key="1">
    <citation type="submission" date="2015-12" db="EMBL/GenBank/DDBJ databases">
        <title>Update maize B73 reference genome by single molecule sequencing technologies.</title>
        <authorList>
            <consortium name="Maize Genome Sequencing Project"/>
            <person name="Ware D."/>
        </authorList>
    </citation>
    <scope>NUCLEOTIDE SEQUENCE [LARGE SCALE GENOMIC DNA]</scope>
    <source>
        <tissue evidence="2">Seedling</tissue>
    </source>
</reference>
<accession>A0A1D6E813</accession>